<evidence type="ECO:0000313" key="1">
    <source>
        <dbReference type="EMBL" id="GAK55982.1"/>
    </source>
</evidence>
<gene>
    <name evidence="1" type="ORF">U27_02943</name>
</gene>
<keyword evidence="2" id="KW-1185">Reference proteome</keyword>
<protein>
    <submittedName>
        <fullName evidence="1">Uncharacterized protein</fullName>
    </submittedName>
</protein>
<accession>A0A081BUH7</accession>
<dbReference type="HOGENOM" id="CLU_2647144_0_0_0"/>
<organism evidence="1">
    <name type="scientific">Vecturithrix granuli</name>
    <dbReference type="NCBI Taxonomy" id="1499967"/>
    <lineage>
        <taxon>Bacteria</taxon>
        <taxon>Candidatus Moduliflexota</taxon>
        <taxon>Candidatus Vecturitrichia</taxon>
        <taxon>Candidatus Vecturitrichales</taxon>
        <taxon>Candidatus Vecturitrichaceae</taxon>
        <taxon>Candidatus Vecturithrix</taxon>
    </lineage>
</organism>
<reference evidence="1" key="1">
    <citation type="journal article" date="2015" name="PeerJ">
        <title>First genomic representation of candidate bacterial phylum KSB3 points to enhanced environmental sensing as a trigger of wastewater bulking.</title>
        <authorList>
            <person name="Sekiguchi Y."/>
            <person name="Ohashi A."/>
            <person name="Parks D.H."/>
            <person name="Yamauchi T."/>
            <person name="Tyson G.W."/>
            <person name="Hugenholtz P."/>
        </authorList>
    </citation>
    <scope>NUCLEOTIDE SEQUENCE [LARGE SCALE GENOMIC DNA]</scope>
</reference>
<dbReference type="AlphaFoldDB" id="A0A081BUH7"/>
<name>A0A081BUH7_VECG1</name>
<dbReference type="Proteomes" id="UP000030661">
    <property type="component" value="Unassembled WGS sequence"/>
</dbReference>
<dbReference type="STRING" id="1499967.U27_02943"/>
<sequence length="76" mass="9283">MSTKHTKYTNNSHEMVFGFFKKKILSHPVHIPYFDVFYGLLPHIDEIRFVLYWPYIEISRYCENEKSISEIFVYMI</sequence>
<dbReference type="EMBL" id="DF820464">
    <property type="protein sequence ID" value="GAK55982.1"/>
    <property type="molecule type" value="Genomic_DNA"/>
</dbReference>
<evidence type="ECO:0000313" key="2">
    <source>
        <dbReference type="Proteomes" id="UP000030661"/>
    </source>
</evidence>
<proteinExistence type="predicted"/>